<protein>
    <submittedName>
        <fullName evidence="3">DinB family protein</fullName>
    </submittedName>
</protein>
<dbReference type="EMBL" id="JBEOQB010000009">
    <property type="protein sequence ID" value="MEZ0454723.1"/>
    <property type="molecule type" value="Genomic_DNA"/>
</dbReference>
<dbReference type="Proteomes" id="UP001566204">
    <property type="component" value="Unassembled WGS sequence"/>
</dbReference>
<comment type="caution">
    <text evidence="3">The sequence shown here is derived from an EMBL/GenBank/DDBJ whole genome shotgun (WGS) entry which is preliminary data.</text>
</comment>
<comment type="similarity">
    <text evidence="1">Belongs to the DinB family.</text>
</comment>
<keyword evidence="4" id="KW-1185">Reference proteome</keyword>
<dbReference type="SUPFAM" id="SSF109854">
    <property type="entry name" value="DinB/YfiT-like putative metalloenzymes"/>
    <property type="match status" value="1"/>
</dbReference>
<organism evidence="3 4">
    <name type="scientific">Sphingobacterium thalpophilum</name>
    <dbReference type="NCBI Taxonomy" id="259"/>
    <lineage>
        <taxon>Bacteria</taxon>
        <taxon>Pseudomonadati</taxon>
        <taxon>Bacteroidota</taxon>
        <taxon>Sphingobacteriia</taxon>
        <taxon>Sphingobacteriales</taxon>
        <taxon>Sphingobacteriaceae</taxon>
        <taxon>Sphingobacterium</taxon>
    </lineage>
</organism>
<reference evidence="3 4" key="1">
    <citation type="submission" date="2024-06" db="EMBL/GenBank/DDBJ databases">
        <title>Soil Sphingobacterium thalpophilum.</title>
        <authorList>
            <person name="Yang J."/>
            <person name="Li J."/>
        </authorList>
    </citation>
    <scope>NUCLEOTIDE SEQUENCE [LARGE SCALE GENOMIC DNA]</scope>
    <source>
        <strain evidence="3 4">22g91tb</strain>
    </source>
</reference>
<evidence type="ECO:0000256" key="2">
    <source>
        <dbReference type="ARBA" id="ARBA00022723"/>
    </source>
</evidence>
<keyword evidence="2" id="KW-0479">Metal-binding</keyword>
<accession>A0ABV4HJM8</accession>
<name>A0ABV4HJM8_9SPHI</name>
<evidence type="ECO:0000313" key="4">
    <source>
        <dbReference type="Proteomes" id="UP001566204"/>
    </source>
</evidence>
<dbReference type="InterPro" id="IPR007837">
    <property type="entry name" value="DinB"/>
</dbReference>
<dbReference type="InterPro" id="IPR034660">
    <property type="entry name" value="DinB/YfiT-like"/>
</dbReference>
<dbReference type="RefSeq" id="WP_370488593.1">
    <property type="nucleotide sequence ID" value="NZ_JBEOQB010000009.1"/>
</dbReference>
<proteinExistence type="inferred from homology"/>
<dbReference type="Pfam" id="PF05163">
    <property type="entry name" value="DinB"/>
    <property type="match status" value="1"/>
</dbReference>
<sequence>MYLAWILFHMVEDEIYHRGQISVLLKLLRESEAVS</sequence>
<evidence type="ECO:0000313" key="3">
    <source>
        <dbReference type="EMBL" id="MEZ0454723.1"/>
    </source>
</evidence>
<evidence type="ECO:0000256" key="1">
    <source>
        <dbReference type="ARBA" id="ARBA00008635"/>
    </source>
</evidence>
<gene>
    <name evidence="3" type="ORF">ABTW24_24255</name>
</gene>
<dbReference type="Gene3D" id="1.20.120.450">
    <property type="entry name" value="dinb family like domain"/>
    <property type="match status" value="1"/>
</dbReference>